<evidence type="ECO:0000256" key="1">
    <source>
        <dbReference type="SAM" id="MobiDB-lite"/>
    </source>
</evidence>
<comment type="caution">
    <text evidence="2">The sequence shown here is derived from an EMBL/GenBank/DDBJ whole genome shotgun (WGS) entry which is preliminary data.</text>
</comment>
<feature type="region of interest" description="Disordered" evidence="1">
    <location>
        <begin position="1"/>
        <end position="58"/>
    </location>
</feature>
<proteinExistence type="predicted"/>
<reference evidence="2 3" key="1">
    <citation type="journal article" date="2016" name="PLoS Pathog.">
        <title>Biosynthesis of antibiotic leucinostatins in bio-control fungus Purpureocillium lilacinum and their inhibition on phytophthora revealed by genome mining.</title>
        <authorList>
            <person name="Wang G."/>
            <person name="Liu Z."/>
            <person name="Lin R."/>
            <person name="Li E."/>
            <person name="Mao Z."/>
            <person name="Ling J."/>
            <person name="Yang Y."/>
            <person name="Yin W.B."/>
            <person name="Xie B."/>
        </authorList>
    </citation>
    <scope>NUCLEOTIDE SEQUENCE [LARGE SCALE GENOMIC DNA]</scope>
    <source>
        <strain evidence="2">170</strain>
    </source>
</reference>
<feature type="compositionally biased region" description="Basic and acidic residues" evidence="1">
    <location>
        <begin position="45"/>
        <end position="58"/>
    </location>
</feature>
<dbReference type="GO" id="GO:0016874">
    <property type="term" value="F:ligase activity"/>
    <property type="evidence" value="ECO:0007669"/>
    <property type="project" value="UniProtKB-KW"/>
</dbReference>
<dbReference type="STRING" id="1380566.A0A179G6V3"/>
<name>A0A179G6V3_METCM</name>
<gene>
    <name evidence="2" type="ORF">VFPPC_15318</name>
</gene>
<feature type="compositionally biased region" description="Basic and acidic residues" evidence="1">
    <location>
        <begin position="78"/>
        <end position="91"/>
    </location>
</feature>
<dbReference type="AlphaFoldDB" id="A0A179G6V3"/>
<organism evidence="2 3">
    <name type="scientific">Pochonia chlamydosporia 170</name>
    <dbReference type="NCBI Taxonomy" id="1380566"/>
    <lineage>
        <taxon>Eukaryota</taxon>
        <taxon>Fungi</taxon>
        <taxon>Dikarya</taxon>
        <taxon>Ascomycota</taxon>
        <taxon>Pezizomycotina</taxon>
        <taxon>Sordariomycetes</taxon>
        <taxon>Hypocreomycetidae</taxon>
        <taxon>Hypocreales</taxon>
        <taxon>Clavicipitaceae</taxon>
        <taxon>Pochonia</taxon>
    </lineage>
</organism>
<feature type="compositionally biased region" description="Basic and acidic residues" evidence="1">
    <location>
        <begin position="118"/>
        <end position="138"/>
    </location>
</feature>
<dbReference type="KEGG" id="pchm:VFPPC_15318"/>
<feature type="region of interest" description="Disordered" evidence="1">
    <location>
        <begin position="78"/>
        <end position="99"/>
    </location>
</feature>
<dbReference type="Proteomes" id="UP000078397">
    <property type="component" value="Unassembled WGS sequence"/>
</dbReference>
<feature type="compositionally biased region" description="Acidic residues" evidence="1">
    <location>
        <begin position="155"/>
        <end position="168"/>
    </location>
</feature>
<feature type="compositionally biased region" description="Polar residues" evidence="1">
    <location>
        <begin position="1"/>
        <end position="13"/>
    </location>
</feature>
<accession>A0A179G6V3</accession>
<dbReference type="OrthoDB" id="4961480at2759"/>
<sequence>MPGQRTFTVIPTAQNPPPPQYIRPMTTKQVRKAYKAATKTPPMSRAERIKQERAEQERIRKEFEKEKAAAKARLLREKKRDRELAEREQKKKMGIPLVNVRPSQDTIARFVRGNGYGKKRDSGGETLERLRDGMRDEAGEQGEDDTGSDKRELDLIPEGDESDLEELLDTITGGTSEMEAQMEARGESNATSPTNHTSDPENASESPHKTPPKHSPRPISGPMGPPPRPNLPKQQTIPSPPPIIQQPPMSTQAILGNLDDFFPSSSQQALELQDETFDSILSDSFDDAEYPVPQKPSPAKHILPTAPSKRFFTSSGSNELVSLAIQRSKRTAALEELQDQEIPQANHTTKIDGISKGRARYSVNTVVPSESLAGVTNPKLTFDDKENATGPCGISDSQETEYGGDWVDELALDLVV</sequence>
<evidence type="ECO:0000313" key="3">
    <source>
        <dbReference type="Proteomes" id="UP000078397"/>
    </source>
</evidence>
<feature type="region of interest" description="Disordered" evidence="1">
    <location>
        <begin position="111"/>
        <end position="249"/>
    </location>
</feature>
<dbReference type="EMBL" id="LSBJ02000001">
    <property type="protein sequence ID" value="OAQ73524.1"/>
    <property type="molecule type" value="Genomic_DNA"/>
</dbReference>
<protein>
    <submittedName>
        <fullName evidence="2">AMP-dependent synthetase/ligase</fullName>
    </submittedName>
</protein>
<dbReference type="GeneID" id="28857065"/>
<evidence type="ECO:0000313" key="2">
    <source>
        <dbReference type="EMBL" id="OAQ73524.1"/>
    </source>
</evidence>
<dbReference type="RefSeq" id="XP_018149607.1">
    <property type="nucleotide sequence ID" value="XM_018293071.1"/>
</dbReference>
<keyword evidence="3" id="KW-1185">Reference proteome</keyword>
<feature type="compositionally biased region" description="Polar residues" evidence="1">
    <location>
        <begin position="188"/>
        <end position="205"/>
    </location>
</feature>